<sequence>MIRLILPVTICFAAPLGAETCENVPYSQENCVRVLACIGDQGLYFDGEARGWDEGPASGLISNGVTCTGTWTADGPFGAGMGQMTCEDGVDIGVIYHTQDNETGTVIGSGSDSLGQPVQIWSGENVLEFLTPEGEVSARLPCMSGPIPMS</sequence>
<comment type="caution">
    <text evidence="1">The sequence shown here is derived from an EMBL/GenBank/DDBJ whole genome shotgun (WGS) entry which is preliminary data.</text>
</comment>
<proteinExistence type="predicted"/>
<protein>
    <submittedName>
        <fullName evidence="1">Uncharacterized protein</fullName>
    </submittedName>
</protein>
<evidence type="ECO:0000313" key="1">
    <source>
        <dbReference type="EMBL" id="PJI85222.1"/>
    </source>
</evidence>
<gene>
    <name evidence="1" type="ORF">BC777_3222</name>
</gene>
<dbReference type="OrthoDB" id="7856755at2"/>
<accession>A0A2M8W2R4</accession>
<evidence type="ECO:0000313" key="2">
    <source>
        <dbReference type="Proteomes" id="UP000228531"/>
    </source>
</evidence>
<organism evidence="1 2">
    <name type="scientific">Yoonia maricola</name>
    <dbReference type="NCBI Taxonomy" id="420999"/>
    <lineage>
        <taxon>Bacteria</taxon>
        <taxon>Pseudomonadati</taxon>
        <taxon>Pseudomonadota</taxon>
        <taxon>Alphaproteobacteria</taxon>
        <taxon>Rhodobacterales</taxon>
        <taxon>Paracoccaceae</taxon>
        <taxon>Yoonia</taxon>
    </lineage>
</organism>
<dbReference type="EMBL" id="PGTY01000003">
    <property type="protein sequence ID" value="PJI85222.1"/>
    <property type="molecule type" value="Genomic_DNA"/>
</dbReference>
<dbReference type="AlphaFoldDB" id="A0A2M8W2R4"/>
<dbReference type="RefSeq" id="WP_100369160.1">
    <property type="nucleotide sequence ID" value="NZ_PGTY01000003.1"/>
</dbReference>
<reference evidence="1 2" key="1">
    <citation type="submission" date="2017-11" db="EMBL/GenBank/DDBJ databases">
        <title>Genomic Encyclopedia of Archaeal and Bacterial Type Strains, Phase II (KMG-II): From Individual Species to Whole Genera.</title>
        <authorList>
            <person name="Goeker M."/>
        </authorList>
    </citation>
    <scope>NUCLEOTIDE SEQUENCE [LARGE SCALE GENOMIC DNA]</scope>
    <source>
        <strain evidence="1 2">DSM 29128</strain>
    </source>
</reference>
<name>A0A2M8W2R4_9RHOB</name>
<keyword evidence="2" id="KW-1185">Reference proteome</keyword>
<dbReference type="Proteomes" id="UP000228531">
    <property type="component" value="Unassembled WGS sequence"/>
</dbReference>